<reference evidence="2" key="1">
    <citation type="submission" date="2013-10" db="EMBL/GenBank/DDBJ databases">
        <title>Genomic analysis of the causative agents of coccidiosis in chickens.</title>
        <authorList>
            <person name="Reid A.J."/>
            <person name="Blake D."/>
            <person name="Billington K."/>
            <person name="Browne H."/>
            <person name="Dunn M."/>
            <person name="Hung S."/>
            <person name="Kawahara F."/>
            <person name="Miranda-Saavedra D."/>
            <person name="Mourier T."/>
            <person name="Nagra H."/>
            <person name="Otto T.D."/>
            <person name="Rawlings N."/>
            <person name="Sanchez A."/>
            <person name="Sanders M."/>
            <person name="Subramaniam C."/>
            <person name="Tay Y."/>
            <person name="Dear P."/>
            <person name="Doerig C."/>
            <person name="Gruber A."/>
            <person name="Parkinson J."/>
            <person name="Shirley M."/>
            <person name="Wan K.L."/>
            <person name="Berriman M."/>
            <person name="Tomley F."/>
            <person name="Pain A."/>
        </authorList>
    </citation>
    <scope>NUCLEOTIDE SEQUENCE [LARGE SCALE GENOMIC DNA]</scope>
    <source>
        <strain evidence="2">Houghton</strain>
    </source>
</reference>
<feature type="compositionally biased region" description="Basic and acidic residues" evidence="1">
    <location>
        <begin position="64"/>
        <end position="77"/>
    </location>
</feature>
<dbReference type="AlphaFoldDB" id="U6H487"/>
<proteinExistence type="predicted"/>
<dbReference type="VEuPathDB" id="ToxoDB:EPH_0068470"/>
<dbReference type="OrthoDB" id="272266at2759"/>
<gene>
    <name evidence="2" type="ORF">EPH_0068470</name>
</gene>
<protein>
    <submittedName>
        <fullName evidence="2">TBPIP domain-containing protein, putative</fullName>
    </submittedName>
</protein>
<feature type="region of interest" description="Disordered" evidence="1">
    <location>
        <begin position="1"/>
        <end position="24"/>
    </location>
</feature>
<keyword evidence="3" id="KW-1185">Reference proteome</keyword>
<feature type="region of interest" description="Disordered" evidence="1">
    <location>
        <begin position="64"/>
        <end position="92"/>
    </location>
</feature>
<name>U6H487_9EIME</name>
<feature type="compositionally biased region" description="Basic and acidic residues" evidence="1">
    <location>
        <begin position="7"/>
        <end position="18"/>
    </location>
</feature>
<evidence type="ECO:0000313" key="2">
    <source>
        <dbReference type="EMBL" id="CDI86303.1"/>
    </source>
</evidence>
<evidence type="ECO:0000256" key="1">
    <source>
        <dbReference type="SAM" id="MobiDB-lite"/>
    </source>
</evidence>
<dbReference type="Proteomes" id="UP000018201">
    <property type="component" value="Unassembled WGS sequence"/>
</dbReference>
<accession>U6H487</accession>
<organism evidence="2 3">
    <name type="scientific">Eimeria praecox</name>
    <dbReference type="NCBI Taxonomy" id="51316"/>
    <lineage>
        <taxon>Eukaryota</taxon>
        <taxon>Sar</taxon>
        <taxon>Alveolata</taxon>
        <taxon>Apicomplexa</taxon>
        <taxon>Conoidasida</taxon>
        <taxon>Coccidia</taxon>
        <taxon>Eucoccidiorida</taxon>
        <taxon>Eimeriorina</taxon>
        <taxon>Eimeriidae</taxon>
        <taxon>Eimeria</taxon>
    </lineage>
</organism>
<dbReference type="EMBL" id="HG695098">
    <property type="protein sequence ID" value="CDI86303.1"/>
    <property type="molecule type" value="Genomic_DNA"/>
</dbReference>
<reference evidence="2" key="2">
    <citation type="submission" date="2013-10" db="EMBL/GenBank/DDBJ databases">
        <authorList>
            <person name="Aslett M."/>
        </authorList>
    </citation>
    <scope>NUCLEOTIDE SEQUENCE [LARGE SCALE GENOMIC DNA]</scope>
    <source>
        <strain evidence="2">Houghton</strain>
    </source>
</reference>
<sequence>MTCTTAEAERDAKEEKRAASNVGETVTAEEVSAAEHLHAKLHAAWALQKRRCLQLLNLLSERAQTDSKQLQEELGLERDEDFIPPEAYSKYD</sequence>
<evidence type="ECO:0000313" key="3">
    <source>
        <dbReference type="Proteomes" id="UP000018201"/>
    </source>
</evidence>